<dbReference type="RefSeq" id="XP_019015744.1">
    <property type="nucleotide sequence ID" value="XM_019160040.1"/>
</dbReference>
<dbReference type="Proteomes" id="UP000094455">
    <property type="component" value="Unassembled WGS sequence"/>
</dbReference>
<organism evidence="3 4">
    <name type="scientific">Pichia membranifaciens NRRL Y-2026</name>
    <dbReference type="NCBI Taxonomy" id="763406"/>
    <lineage>
        <taxon>Eukaryota</taxon>
        <taxon>Fungi</taxon>
        <taxon>Dikarya</taxon>
        <taxon>Ascomycota</taxon>
        <taxon>Saccharomycotina</taxon>
        <taxon>Pichiomycetes</taxon>
        <taxon>Pichiales</taxon>
        <taxon>Pichiaceae</taxon>
        <taxon>Pichia</taxon>
    </lineage>
</organism>
<dbReference type="InterPro" id="IPR021773">
    <property type="entry name" value="TPC11"/>
</dbReference>
<keyword evidence="4" id="KW-1185">Reference proteome</keyword>
<dbReference type="AlphaFoldDB" id="A0A1E3NES8"/>
<evidence type="ECO:0000256" key="1">
    <source>
        <dbReference type="SAM" id="MobiDB-lite"/>
    </source>
</evidence>
<accession>A0A1E3NES8</accession>
<reference evidence="3 4" key="1">
    <citation type="journal article" date="2016" name="Proc. Natl. Acad. Sci. U.S.A.">
        <title>Comparative genomics of biotechnologically important yeasts.</title>
        <authorList>
            <person name="Riley R."/>
            <person name="Haridas S."/>
            <person name="Wolfe K.H."/>
            <person name="Lopes M.R."/>
            <person name="Hittinger C.T."/>
            <person name="Goeker M."/>
            <person name="Salamov A.A."/>
            <person name="Wisecaver J.H."/>
            <person name="Long T.M."/>
            <person name="Calvey C.H."/>
            <person name="Aerts A.L."/>
            <person name="Barry K.W."/>
            <person name="Choi C."/>
            <person name="Clum A."/>
            <person name="Coughlan A.Y."/>
            <person name="Deshpande S."/>
            <person name="Douglass A.P."/>
            <person name="Hanson S.J."/>
            <person name="Klenk H.-P."/>
            <person name="LaButti K.M."/>
            <person name="Lapidus A."/>
            <person name="Lindquist E.A."/>
            <person name="Lipzen A.M."/>
            <person name="Meier-Kolthoff J.P."/>
            <person name="Ohm R.A."/>
            <person name="Otillar R.P."/>
            <person name="Pangilinan J.L."/>
            <person name="Peng Y."/>
            <person name="Rokas A."/>
            <person name="Rosa C.A."/>
            <person name="Scheuner C."/>
            <person name="Sibirny A.A."/>
            <person name="Slot J.C."/>
            <person name="Stielow J.B."/>
            <person name="Sun H."/>
            <person name="Kurtzman C.P."/>
            <person name="Blackwell M."/>
            <person name="Grigoriev I.V."/>
            <person name="Jeffries T.W."/>
        </authorList>
    </citation>
    <scope>NUCLEOTIDE SEQUENCE [LARGE SCALE GENOMIC DNA]</scope>
    <source>
        <strain evidence="3 4">NRRL Y-2026</strain>
    </source>
</reference>
<dbReference type="OrthoDB" id="6278596at2759"/>
<dbReference type="PANTHER" id="PTHR14374:SF0">
    <property type="entry name" value="TRAFFICKING PROTEIN PARTICLE COMPLEX SUBUNIT 11"/>
    <property type="match status" value="1"/>
</dbReference>
<protein>
    <recommendedName>
        <fullName evidence="2">Trafficking protein particle complex subunit 11 domain-containing protein</fullName>
    </recommendedName>
</protein>
<dbReference type="EMBL" id="KV454006">
    <property type="protein sequence ID" value="ODQ44631.1"/>
    <property type="molecule type" value="Genomic_DNA"/>
</dbReference>
<dbReference type="Pfam" id="PF11817">
    <property type="entry name" value="Foie-gras_1"/>
    <property type="match status" value="1"/>
</dbReference>
<feature type="region of interest" description="Disordered" evidence="1">
    <location>
        <begin position="90"/>
        <end position="112"/>
    </location>
</feature>
<evidence type="ECO:0000313" key="4">
    <source>
        <dbReference type="Proteomes" id="UP000094455"/>
    </source>
</evidence>
<gene>
    <name evidence="3" type="ORF">PICMEDRAFT_13301</name>
</gene>
<name>A0A1E3NES8_9ASCO</name>
<dbReference type="STRING" id="763406.A0A1E3NES8"/>
<sequence length="1227" mass="141316">METYHRSLTSVPAPLVVFQGISSELRPQPPKRRIRTLKEQAYAGPGKKQNYGLQLQIDRELDEVKNGCVERLVSLIEKCNVNDRLWWPNQDSSGQTSQKQQQSQKLEKSSLKQKQQLHQSRQRLMSSLSSGSVNSKGLWFNIKYADSKYEIVVNGTKSPLSPYNKEGDFYGSLLPLQWSEKYYSYIPSVFIAFYEIGADKRWDDLLVNEVNRVKLKFSNTMIKFVCILINVHANTTDSDRIQSIVSRINMNPNSLFVINGLSDEISKREQTVFIRKLMIGLRQYSNDFFNVQIQKLKRREIKNDQYSEKFFSARNLIKMALFEQVKGITDYSTKLLEYAYDRLLQSLRSIDHVSQRSQHAEARAWLDVMCMHIVRSCIVLGDANIAYRKFTFHVQQIRELDPRNFTFEWLSTQYTWLGELLENINEDVIPIDPIMMPTLGLKEIRYNSYNMPQNGFNFLQAAEYRGLALQHEETGGSDNRVMLLTAALDSFNLAKSGKFSRIESRVYILLGDVYYSKKNYSMAVNNYFAGLSNYKQESCIFIVGCVLQKILHCYVGLSQVREAWAVYIELCSINDSVWKKAKALDSTKIFLDLMKEKIISLDLVNDDSQSILMDELRNSDDADAEVLAANTNSGVPFVKEGVFDFDVGIKEYTNMMNEGVDLQVLIRHKGDNMISSLEINKLEIDLGENSEFKIIRVTNDGENYDANNVLENEENSKSVVLYELTCDSKDISESITCPLAFKTIDGRINRKCIILQIHVCSSVVGKFYVPRVRVNGTLNDVQFSTVINIAGLDSTSRPFLKWFVKDGKDQVLNNHYPTNSFEVLPKIPKIKCNLKYDRVGFNGRVFPVFLKFVNEDTDSPVKVHIKGDGVLNKKYDVAVKWGEDHTDKSFDSQAIMKPGESVTTSCVLEMPQISGLPMSTIEGESDDNEVFNCNIKFHIEYELLNEGVSIEVKKEARVKIVEMIEWHTELRADQHGEFPNLFIIDEKKMLDVGANMNIPVHTRKWLFTLNLRNVSFEQMNITSCKFVVRGPKDVTLTLTPEVEDNEDDGTILKSMGEKKLKVWLDVVCYERIIRSVPVDVQCVIDYYIEEMKDVVQHYRLEMYKANLPHVDPRMLVVVNEGGSKEELVVTYIMENPTDRIFQYQTNLNPVSGVEIVDYVKSMQLSVMPFMQEKIELVYRVDRQYQEGRAEIALPEFTLYDRQFQVFVKPNVADDRLRFVDGHLFLRE</sequence>
<dbReference type="GeneID" id="30176727"/>
<proteinExistence type="predicted"/>
<evidence type="ECO:0000313" key="3">
    <source>
        <dbReference type="EMBL" id="ODQ44631.1"/>
    </source>
</evidence>
<feature type="domain" description="Trafficking protein particle complex subunit 11" evidence="2">
    <location>
        <begin position="360"/>
        <end position="430"/>
    </location>
</feature>
<dbReference type="PANTHER" id="PTHR14374">
    <property type="entry name" value="FOIE GRAS"/>
    <property type="match status" value="1"/>
</dbReference>
<feature type="compositionally biased region" description="Low complexity" evidence="1">
    <location>
        <begin position="90"/>
        <end position="104"/>
    </location>
</feature>
<evidence type="ECO:0000259" key="2">
    <source>
        <dbReference type="Pfam" id="PF11817"/>
    </source>
</evidence>